<organism evidence="16 17">
    <name type="scientific">Agaricus bisporus var. burnettii</name>
    <dbReference type="NCBI Taxonomy" id="192524"/>
    <lineage>
        <taxon>Eukaryota</taxon>
        <taxon>Fungi</taxon>
        <taxon>Dikarya</taxon>
        <taxon>Basidiomycota</taxon>
        <taxon>Agaricomycotina</taxon>
        <taxon>Agaricomycetes</taxon>
        <taxon>Agaricomycetidae</taxon>
        <taxon>Agaricales</taxon>
        <taxon>Agaricineae</taxon>
        <taxon>Agaricaceae</taxon>
        <taxon>Agaricus</taxon>
    </lineage>
</organism>
<keyword evidence="5" id="KW-0698">rRNA processing</keyword>
<dbReference type="Pfam" id="PF00271">
    <property type="entry name" value="Helicase_C"/>
    <property type="match status" value="1"/>
</dbReference>
<dbReference type="SMART" id="SM00490">
    <property type="entry name" value="HELICc"/>
    <property type="match status" value="1"/>
</dbReference>
<dbReference type="GO" id="GO:0003676">
    <property type="term" value="F:nucleic acid binding"/>
    <property type="evidence" value="ECO:0007669"/>
    <property type="project" value="InterPro"/>
</dbReference>
<dbReference type="SUPFAM" id="SSF52540">
    <property type="entry name" value="P-loop containing nucleoside triphosphate hydrolases"/>
    <property type="match status" value="1"/>
</dbReference>
<name>A0A8H7KLI8_AGABI</name>
<evidence type="ECO:0000259" key="14">
    <source>
        <dbReference type="PROSITE" id="PS51192"/>
    </source>
</evidence>
<comment type="function">
    <text evidence="11">ATP-dependent RNA helicase required for 60S ribosomal subunit synthesis. Involved in efficient pre-rRNA processing, predominantly at site A3, which is necessary for the normal formation of 25S and 5.8S rRNAs.</text>
</comment>
<feature type="region of interest" description="Disordered" evidence="13">
    <location>
        <begin position="1"/>
        <end position="181"/>
    </location>
</feature>
<dbReference type="Gene3D" id="3.40.50.300">
    <property type="entry name" value="P-loop containing nucleotide triphosphate hydrolases"/>
    <property type="match status" value="2"/>
</dbReference>
<dbReference type="CDD" id="cd00268">
    <property type="entry name" value="DEADc"/>
    <property type="match status" value="1"/>
</dbReference>
<reference evidence="16 17" key="1">
    <citation type="journal article" name="Sci. Rep.">
        <title>Telomere-to-telomere assembled and centromere annotated genomes of the two main subspecies of the button mushroom Agaricus bisporus reveal especially polymorphic chromosome ends.</title>
        <authorList>
            <person name="Sonnenberg A.S.M."/>
            <person name="Sedaghat-Telgerd N."/>
            <person name="Lavrijssen B."/>
            <person name="Ohm R.A."/>
            <person name="Hendrickx P.M."/>
            <person name="Scholtmeijer K."/>
            <person name="Baars J.J.P."/>
            <person name="van Peer A."/>
        </authorList>
    </citation>
    <scope>NUCLEOTIDE SEQUENCE [LARGE SCALE GENOMIC DNA]</scope>
    <source>
        <strain evidence="16 17">H119_p4</strain>
    </source>
</reference>
<dbReference type="PROSITE" id="PS51194">
    <property type="entry name" value="HELICASE_CTER"/>
    <property type="match status" value="1"/>
</dbReference>
<feature type="domain" description="Helicase C-terminal" evidence="15">
    <location>
        <begin position="466"/>
        <end position="632"/>
    </location>
</feature>
<proteinExistence type="inferred from homology"/>
<keyword evidence="8 12" id="KW-0347">Helicase</keyword>
<dbReference type="AlphaFoldDB" id="A0A8H7KLI8"/>
<evidence type="ECO:0000256" key="5">
    <source>
        <dbReference type="ARBA" id="ARBA00022552"/>
    </source>
</evidence>
<evidence type="ECO:0000256" key="2">
    <source>
        <dbReference type="ARBA" id="ARBA00009334"/>
    </source>
</evidence>
<keyword evidence="9 12" id="KW-0067">ATP-binding</keyword>
<protein>
    <recommendedName>
        <fullName evidence="3">RNA helicase</fullName>
        <ecNumber evidence="3">3.6.4.13</ecNumber>
    </recommendedName>
</protein>
<dbReference type="InterPro" id="IPR014001">
    <property type="entry name" value="Helicase_ATP-bd"/>
</dbReference>
<dbReference type="EMBL" id="JABXXO010000001">
    <property type="protein sequence ID" value="KAF7785093.1"/>
    <property type="molecule type" value="Genomic_DNA"/>
</dbReference>
<feature type="compositionally biased region" description="Basic and acidic residues" evidence="13">
    <location>
        <begin position="108"/>
        <end position="122"/>
    </location>
</feature>
<evidence type="ECO:0000256" key="1">
    <source>
        <dbReference type="ARBA" id="ARBA00004604"/>
    </source>
</evidence>
<dbReference type="GO" id="GO:0016787">
    <property type="term" value="F:hydrolase activity"/>
    <property type="evidence" value="ECO:0007669"/>
    <property type="project" value="UniProtKB-KW"/>
</dbReference>
<dbReference type="InterPro" id="IPR001650">
    <property type="entry name" value="Helicase_C-like"/>
</dbReference>
<evidence type="ECO:0000259" key="15">
    <source>
        <dbReference type="PROSITE" id="PS51194"/>
    </source>
</evidence>
<accession>A0A8H7KLI8</accession>
<evidence type="ECO:0000256" key="13">
    <source>
        <dbReference type="SAM" id="MobiDB-lite"/>
    </source>
</evidence>
<evidence type="ECO:0000256" key="11">
    <source>
        <dbReference type="ARBA" id="ARBA00037449"/>
    </source>
</evidence>
<dbReference type="CDD" id="cd18787">
    <property type="entry name" value="SF2_C_DEAD"/>
    <property type="match status" value="1"/>
</dbReference>
<comment type="caution">
    <text evidence="16">The sequence shown here is derived from an EMBL/GenBank/DDBJ whole genome shotgun (WGS) entry which is preliminary data.</text>
</comment>
<comment type="subcellular location">
    <subcellularLocation>
        <location evidence="1">Nucleus</location>
        <location evidence="1">Nucleolus</location>
    </subcellularLocation>
</comment>
<dbReference type="InterPro" id="IPR027417">
    <property type="entry name" value="P-loop_NTPase"/>
</dbReference>
<keyword evidence="6 12" id="KW-0547">Nucleotide-binding</keyword>
<evidence type="ECO:0000256" key="8">
    <source>
        <dbReference type="ARBA" id="ARBA00022806"/>
    </source>
</evidence>
<evidence type="ECO:0000256" key="9">
    <source>
        <dbReference type="ARBA" id="ARBA00022840"/>
    </source>
</evidence>
<dbReference type="InterPro" id="IPR044742">
    <property type="entry name" value="DEAD/DEAH_RhlB"/>
</dbReference>
<feature type="compositionally biased region" description="Basic residues" evidence="13">
    <location>
        <begin position="161"/>
        <end position="172"/>
    </location>
</feature>
<evidence type="ECO:0000256" key="12">
    <source>
        <dbReference type="RuleBase" id="RU000492"/>
    </source>
</evidence>
<evidence type="ECO:0000256" key="10">
    <source>
        <dbReference type="ARBA" id="ARBA00023242"/>
    </source>
</evidence>
<keyword evidence="7 12" id="KW-0378">Hydrolase</keyword>
<dbReference type="PROSITE" id="PS51192">
    <property type="entry name" value="HELICASE_ATP_BIND_1"/>
    <property type="match status" value="1"/>
</dbReference>
<feature type="compositionally biased region" description="Basic residues" evidence="13">
    <location>
        <begin position="15"/>
        <end position="25"/>
    </location>
</feature>
<dbReference type="SMART" id="SM00487">
    <property type="entry name" value="DEXDc"/>
    <property type="match status" value="1"/>
</dbReference>
<dbReference type="GO" id="GO:0005524">
    <property type="term" value="F:ATP binding"/>
    <property type="evidence" value="ECO:0007669"/>
    <property type="project" value="UniProtKB-KW"/>
</dbReference>
<dbReference type="Pfam" id="PF00270">
    <property type="entry name" value="DEAD"/>
    <property type="match status" value="1"/>
</dbReference>
<dbReference type="PANTHER" id="PTHR47958">
    <property type="entry name" value="ATP-DEPENDENT RNA HELICASE DBP3"/>
    <property type="match status" value="1"/>
</dbReference>
<feature type="domain" description="Helicase ATP-binding" evidence="14">
    <location>
        <begin position="255"/>
        <end position="441"/>
    </location>
</feature>
<dbReference type="InterPro" id="IPR011545">
    <property type="entry name" value="DEAD/DEAH_box_helicase_dom"/>
</dbReference>
<evidence type="ECO:0000313" key="16">
    <source>
        <dbReference type="EMBL" id="KAF7785093.1"/>
    </source>
</evidence>
<evidence type="ECO:0000256" key="7">
    <source>
        <dbReference type="ARBA" id="ARBA00022801"/>
    </source>
</evidence>
<sequence length="655" mass="72020">MTLTDAGVLSLNGNKAKKSKSQNKLKSKEMDPAQSDSAAAVLPAEEETPLESQNDEAKRKEEKKKRKKERREKKERDVSAISVDENAMAVDSESQTHPEKKSKKRKRSQDDDMKDTPSEKGDKKKRNKHKGKPDAATPNSEKEKEEGSTQEAYLDSESSRKEKKKDKKKRRHESSDSSAITSVAQTTLTATTATSCASDSEAKAFLQKHKITITTPDDVPTFSPVITFDQLSIPEGLRTAFTGFKEPSPIQACTWPPALDGRDVVGIAETGSGKTLAFGIPALSRLIQSSRKSSKKPSVSILVVAPTRELAIQTHDTLSTLGKPFGIASVAVFGGVPKGPQVEMLKDAAKAKGGMVTRIVVGTPGRILDLVQEGACDLSGVDYLVLDEADRMLDKGFENDIRKIISSTKPMAERQTMMFSATWPEAVRRLASTFQRKPVRVTVGSDDLTANSRVKQIVEVFDDSRSKDQRLLATLRSLSHSKTAKGGSNNSRILVFALYKKEASRVEEMLQRQGYTVCALHGDMSQTARMEMLESFKNGQTNLMVATDVAARGLDIPNVSSVINYTFPLTIEDYIHRIGRTGRGDKSGQSITFFTGDNHERSLAGEFAKVLREGGFDYEALKKFPMTIKKKEHSVYGAFYRDDIPTPSGPTKIVF</sequence>
<evidence type="ECO:0000313" key="17">
    <source>
        <dbReference type="Proteomes" id="UP000629468"/>
    </source>
</evidence>
<gene>
    <name evidence="16" type="ORF">Agabi119p4_1258</name>
</gene>
<dbReference type="GO" id="GO:0003724">
    <property type="term" value="F:RNA helicase activity"/>
    <property type="evidence" value="ECO:0007669"/>
    <property type="project" value="UniProtKB-EC"/>
</dbReference>
<comment type="similarity">
    <text evidence="2">Belongs to the DEAD box helicase family. DDX5/DBP2 subfamily.</text>
</comment>
<dbReference type="PROSITE" id="PS00039">
    <property type="entry name" value="DEAD_ATP_HELICASE"/>
    <property type="match status" value="1"/>
</dbReference>
<dbReference type="EC" id="3.6.4.13" evidence="3"/>
<evidence type="ECO:0000256" key="6">
    <source>
        <dbReference type="ARBA" id="ARBA00022741"/>
    </source>
</evidence>
<dbReference type="InterPro" id="IPR000629">
    <property type="entry name" value="RNA-helicase_DEAD-box_CS"/>
</dbReference>
<keyword evidence="10" id="KW-0539">Nucleus</keyword>
<keyword evidence="4" id="KW-0690">Ribosome biogenesis</keyword>
<dbReference type="Proteomes" id="UP000629468">
    <property type="component" value="Unassembled WGS sequence"/>
</dbReference>
<evidence type="ECO:0000256" key="4">
    <source>
        <dbReference type="ARBA" id="ARBA00022517"/>
    </source>
</evidence>
<evidence type="ECO:0000256" key="3">
    <source>
        <dbReference type="ARBA" id="ARBA00012552"/>
    </source>
</evidence>
<feature type="compositionally biased region" description="Basic residues" evidence="13">
    <location>
        <begin position="61"/>
        <end position="71"/>
    </location>
</feature>